<evidence type="ECO:0000313" key="15">
    <source>
        <dbReference type="Proteomes" id="UP000323011"/>
    </source>
</evidence>
<evidence type="ECO:0008006" key="18">
    <source>
        <dbReference type="Google" id="ProtNLM"/>
    </source>
</evidence>
<evidence type="ECO:0000313" key="12">
    <source>
        <dbReference type="EMBL" id="KAA0162401.1"/>
    </source>
</evidence>
<keyword evidence="7" id="KW-0539">Nucleus</keyword>
<sequence>MAEDGHKLIAALREDASLARARRKQIEAELARVERQVFDLETTYLREAPEANLGAGFAAAVASVRKPSGGSSSSSSSSSSAAAASGGKGSGDAKTVNDAHRIFSATSATSPLYAAAVKPPGAPGSKPDA</sequence>
<keyword evidence="3" id="KW-0156">Chromatin regulator</keyword>
<evidence type="ECO:0000313" key="14">
    <source>
        <dbReference type="Proteomes" id="UP000322899"/>
    </source>
</evidence>
<name>A0A5A8DEW0_CAFRO</name>
<evidence type="ECO:0000256" key="8">
    <source>
        <dbReference type="SAM" id="Coils"/>
    </source>
</evidence>
<dbReference type="AlphaFoldDB" id="A0A5A8DEW0"/>
<organism evidence="12 16">
    <name type="scientific">Cafeteria roenbergensis</name>
    <name type="common">Marine flagellate</name>
    <dbReference type="NCBI Taxonomy" id="33653"/>
    <lineage>
        <taxon>Eukaryota</taxon>
        <taxon>Sar</taxon>
        <taxon>Stramenopiles</taxon>
        <taxon>Bigyra</taxon>
        <taxon>Opalozoa</taxon>
        <taxon>Bicosoecida</taxon>
        <taxon>Cafeteriaceae</taxon>
        <taxon>Cafeteria</taxon>
    </lineage>
</organism>
<dbReference type="EMBL" id="VLTM01000036">
    <property type="protein sequence ID" value="KAA0161409.1"/>
    <property type="molecule type" value="Genomic_DNA"/>
</dbReference>
<dbReference type="InterPro" id="IPR015418">
    <property type="entry name" value="Eaf6"/>
</dbReference>
<evidence type="ECO:0000313" key="13">
    <source>
        <dbReference type="EMBL" id="KAA0168761.1"/>
    </source>
</evidence>
<protein>
    <recommendedName>
        <fullName evidence="18">Chromatin modification-related protein MEAF6</fullName>
    </recommendedName>
</protein>
<comment type="caution">
    <text evidence="12">The sequence shown here is derived from an EMBL/GenBank/DDBJ whole genome shotgun (WGS) entry which is preliminary data.</text>
</comment>
<evidence type="ECO:0000313" key="16">
    <source>
        <dbReference type="Proteomes" id="UP000324907"/>
    </source>
</evidence>
<keyword evidence="4" id="KW-0805">Transcription regulation</keyword>
<dbReference type="Proteomes" id="UP000325113">
    <property type="component" value="Unassembled WGS sequence"/>
</dbReference>
<dbReference type="EMBL" id="VLTN01000026">
    <property type="protein sequence ID" value="KAA0151539.1"/>
    <property type="molecule type" value="Genomic_DNA"/>
</dbReference>
<evidence type="ECO:0000256" key="1">
    <source>
        <dbReference type="ARBA" id="ARBA00004123"/>
    </source>
</evidence>
<feature type="compositionally biased region" description="Low complexity" evidence="9">
    <location>
        <begin position="64"/>
        <end position="85"/>
    </location>
</feature>
<evidence type="ECO:0000256" key="4">
    <source>
        <dbReference type="ARBA" id="ARBA00023015"/>
    </source>
</evidence>
<evidence type="ECO:0000256" key="9">
    <source>
        <dbReference type="SAM" id="MobiDB-lite"/>
    </source>
</evidence>
<dbReference type="Proteomes" id="UP000322899">
    <property type="component" value="Unassembled WGS sequence"/>
</dbReference>
<evidence type="ECO:0000313" key="17">
    <source>
        <dbReference type="Proteomes" id="UP000325113"/>
    </source>
</evidence>
<dbReference type="Proteomes" id="UP000324907">
    <property type="component" value="Unassembled WGS sequence"/>
</dbReference>
<evidence type="ECO:0000313" key="11">
    <source>
        <dbReference type="EMBL" id="KAA0161409.1"/>
    </source>
</evidence>
<evidence type="ECO:0000256" key="6">
    <source>
        <dbReference type="ARBA" id="ARBA00023163"/>
    </source>
</evidence>
<accession>A0A5A8DEW0</accession>
<evidence type="ECO:0000256" key="2">
    <source>
        <dbReference type="ARBA" id="ARBA00010916"/>
    </source>
</evidence>
<feature type="coiled-coil region" evidence="8">
    <location>
        <begin position="9"/>
        <end position="43"/>
    </location>
</feature>
<comment type="similarity">
    <text evidence="2">Belongs to the EAF6 family.</text>
</comment>
<evidence type="ECO:0000256" key="3">
    <source>
        <dbReference type="ARBA" id="ARBA00022853"/>
    </source>
</evidence>
<reference evidence="14 15" key="1">
    <citation type="submission" date="2019-07" db="EMBL/GenBank/DDBJ databases">
        <title>Genomes of Cafeteria roenbergensis.</title>
        <authorList>
            <person name="Fischer M.G."/>
            <person name="Hackl T."/>
            <person name="Roman M."/>
        </authorList>
    </citation>
    <scope>NUCLEOTIDE SEQUENCE [LARGE SCALE GENOMIC DNA]</scope>
    <source>
        <strain evidence="10 15">BVI</strain>
        <strain evidence="11 17">Cflag</strain>
        <strain evidence="13 14">E4-10P</strain>
        <strain evidence="12 16">RCC970-E3</strain>
    </source>
</reference>
<comment type="subcellular location">
    <subcellularLocation>
        <location evidence="1">Nucleus</location>
    </subcellularLocation>
</comment>
<evidence type="ECO:0000256" key="7">
    <source>
        <dbReference type="ARBA" id="ARBA00023242"/>
    </source>
</evidence>
<dbReference type="GO" id="GO:0005634">
    <property type="term" value="C:nucleus"/>
    <property type="evidence" value="ECO:0007669"/>
    <property type="project" value="UniProtKB-SubCell"/>
</dbReference>
<evidence type="ECO:0000256" key="5">
    <source>
        <dbReference type="ARBA" id="ARBA00023054"/>
    </source>
</evidence>
<proteinExistence type="inferred from homology"/>
<evidence type="ECO:0000313" key="10">
    <source>
        <dbReference type="EMBL" id="KAA0151539.1"/>
    </source>
</evidence>
<dbReference type="GO" id="GO:0000123">
    <property type="term" value="C:histone acetyltransferase complex"/>
    <property type="evidence" value="ECO:0007669"/>
    <property type="project" value="InterPro"/>
</dbReference>
<keyword evidence="5 8" id="KW-0175">Coiled coil</keyword>
<keyword evidence="15" id="KW-1185">Reference proteome</keyword>
<dbReference type="Proteomes" id="UP000323011">
    <property type="component" value="Unassembled WGS sequence"/>
</dbReference>
<keyword evidence="6" id="KW-0804">Transcription</keyword>
<dbReference type="Pfam" id="PF09340">
    <property type="entry name" value="NuA4"/>
    <property type="match status" value="1"/>
</dbReference>
<feature type="region of interest" description="Disordered" evidence="9">
    <location>
        <begin position="64"/>
        <end position="95"/>
    </location>
</feature>
<dbReference type="EMBL" id="VLTL01000081">
    <property type="protein sequence ID" value="KAA0162401.1"/>
    <property type="molecule type" value="Genomic_DNA"/>
</dbReference>
<dbReference type="GO" id="GO:0006325">
    <property type="term" value="P:chromatin organization"/>
    <property type="evidence" value="ECO:0007669"/>
    <property type="project" value="UniProtKB-KW"/>
</dbReference>
<dbReference type="EMBL" id="VLTO01000074">
    <property type="protein sequence ID" value="KAA0168761.1"/>
    <property type="molecule type" value="Genomic_DNA"/>
</dbReference>
<gene>
    <name evidence="13" type="ORF">FNF27_07111</name>
    <name evidence="12" type="ORF">FNF28_04739</name>
    <name evidence="10" type="ORF">FNF29_04463</name>
    <name evidence="11" type="ORF">FNF31_03868</name>
</gene>